<organism evidence="6 7">
    <name type="scientific">Desulforapulum autotrophicum (strain ATCC 43914 / DSM 3382 / VKM B-1955 / HRM2)</name>
    <name type="common">Desulfobacterium autotrophicum</name>
    <dbReference type="NCBI Taxonomy" id="177437"/>
    <lineage>
        <taxon>Bacteria</taxon>
        <taxon>Pseudomonadati</taxon>
        <taxon>Thermodesulfobacteriota</taxon>
        <taxon>Desulfobacteria</taxon>
        <taxon>Desulfobacterales</taxon>
        <taxon>Desulfobacteraceae</taxon>
        <taxon>Desulforapulum</taxon>
    </lineage>
</organism>
<evidence type="ECO:0000313" key="7">
    <source>
        <dbReference type="Proteomes" id="UP000000442"/>
    </source>
</evidence>
<dbReference type="OrthoDB" id="5414784at2"/>
<dbReference type="InterPro" id="IPR007202">
    <property type="entry name" value="4Fe-4S_dom"/>
</dbReference>
<dbReference type="PROSITE" id="PS51656">
    <property type="entry name" value="4FE4S"/>
    <property type="match status" value="1"/>
</dbReference>
<dbReference type="Pfam" id="PF12654">
    <property type="entry name" value="DUF3786"/>
    <property type="match status" value="1"/>
</dbReference>
<dbReference type="Proteomes" id="UP000000442">
    <property type="component" value="Chromosome"/>
</dbReference>
<dbReference type="RefSeq" id="WP_015906437.1">
    <property type="nucleotide sequence ID" value="NC_012108.1"/>
</dbReference>
<dbReference type="AlphaFoldDB" id="C0QH68"/>
<dbReference type="eggNOG" id="COG1456">
    <property type="taxonomic scope" value="Bacteria"/>
</dbReference>
<protein>
    <submittedName>
        <fullName evidence="6">Fe-S cluster</fullName>
    </submittedName>
</protein>
<proteinExistence type="predicted"/>
<dbReference type="InterPro" id="IPR024264">
    <property type="entry name" value="DUF3786"/>
</dbReference>
<dbReference type="KEGG" id="dat:HRM2_46710"/>
<keyword evidence="7" id="KW-1185">Reference proteome</keyword>
<keyword evidence="3" id="KW-0408">Iron</keyword>
<evidence type="ECO:0000256" key="2">
    <source>
        <dbReference type="ARBA" id="ARBA00022723"/>
    </source>
</evidence>
<keyword evidence="4" id="KW-0411">Iron-sulfur</keyword>
<accession>C0QH68</accession>
<dbReference type="GO" id="GO:0051539">
    <property type="term" value="F:4 iron, 4 sulfur cluster binding"/>
    <property type="evidence" value="ECO:0007669"/>
    <property type="project" value="UniProtKB-KW"/>
</dbReference>
<sequence>MALSVVDLYRDVLPKTNCRDCGFSTCLAFAGMVVSEKHPLKNCPHLDPAVVEQCNIELNEQYRAGKWLKRDMADDALAWAKERMASMKLTDLPDRIGGTLENQAGGTVLVLPYFNTTVLISDHTITRGDGSALTRWEQVFLYNHMAQGGSRMPTGKWKGLVEFPNTVSKIKSMVDKVEIPLMQAFKGRGEALRAAAEKYGAIVVPKDQHSADIALYFKALPKVPVMLMFTDQDLDDGFPGSVKLLFDETIITHLDIESIMFLSERIKQMLCD</sequence>
<evidence type="ECO:0000313" key="6">
    <source>
        <dbReference type="EMBL" id="ACN17727.1"/>
    </source>
</evidence>
<evidence type="ECO:0000256" key="4">
    <source>
        <dbReference type="ARBA" id="ARBA00023014"/>
    </source>
</evidence>
<evidence type="ECO:0000256" key="1">
    <source>
        <dbReference type="ARBA" id="ARBA00022485"/>
    </source>
</evidence>
<dbReference type="Pfam" id="PF04060">
    <property type="entry name" value="FeS"/>
    <property type="match status" value="1"/>
</dbReference>
<dbReference type="STRING" id="177437.HRM2_46710"/>
<dbReference type="HOGENOM" id="CLU_1044810_0_0_7"/>
<evidence type="ECO:0000259" key="5">
    <source>
        <dbReference type="PROSITE" id="PS51656"/>
    </source>
</evidence>
<evidence type="ECO:0000256" key="3">
    <source>
        <dbReference type="ARBA" id="ARBA00023004"/>
    </source>
</evidence>
<dbReference type="GO" id="GO:0046872">
    <property type="term" value="F:metal ion binding"/>
    <property type="evidence" value="ECO:0007669"/>
    <property type="project" value="UniProtKB-KW"/>
</dbReference>
<dbReference type="Gene3D" id="1.10.15.40">
    <property type="entry name" value="Electron transport complex subunit B, putative Fe-S cluster"/>
    <property type="match status" value="1"/>
</dbReference>
<gene>
    <name evidence="6" type="ordered locus">HRM2_46710</name>
</gene>
<dbReference type="EMBL" id="CP001087">
    <property type="protein sequence ID" value="ACN17727.1"/>
    <property type="molecule type" value="Genomic_DNA"/>
</dbReference>
<reference evidence="6 7" key="1">
    <citation type="journal article" date="2009" name="Environ. Microbiol.">
        <title>Genome sequence of Desulfobacterium autotrophicum HRM2, a marine sulfate reducer oxidizing organic carbon completely to carbon dioxide.</title>
        <authorList>
            <person name="Strittmatter A.W."/>
            <person name="Liesegang H."/>
            <person name="Rabus R."/>
            <person name="Decker I."/>
            <person name="Amann J."/>
            <person name="Andres S."/>
            <person name="Henne A."/>
            <person name="Fricke W.F."/>
            <person name="Martinez-Arias R."/>
            <person name="Bartels D."/>
            <person name="Goesmann A."/>
            <person name="Krause L."/>
            <person name="Puehler A."/>
            <person name="Klenk H.P."/>
            <person name="Richter M."/>
            <person name="Schuler M."/>
            <person name="Gloeckner F.O."/>
            <person name="Meyerdierks A."/>
            <person name="Gottschalk G."/>
            <person name="Amann R."/>
        </authorList>
    </citation>
    <scope>NUCLEOTIDE SEQUENCE [LARGE SCALE GENOMIC DNA]</scope>
    <source>
        <strain evidence="7">ATCC 43914 / DSM 3382 / HRM2</strain>
    </source>
</reference>
<name>C0QH68_DESAH</name>
<keyword evidence="1" id="KW-0004">4Fe-4S</keyword>
<keyword evidence="2" id="KW-0479">Metal-binding</keyword>
<feature type="domain" description="4Fe-4S" evidence="5">
    <location>
        <begin position="1"/>
        <end position="60"/>
    </location>
</feature>